<dbReference type="Pfam" id="PF18052">
    <property type="entry name" value="Rx_N"/>
    <property type="match status" value="1"/>
</dbReference>
<keyword evidence="4" id="KW-0547">Nucleotide-binding</keyword>
<keyword evidence="9" id="KW-1185">Reference proteome</keyword>
<evidence type="ECO:0000256" key="3">
    <source>
        <dbReference type="ARBA" id="ARBA00022737"/>
    </source>
</evidence>
<accession>A0AAV9E171</accession>
<reference evidence="8" key="1">
    <citation type="journal article" date="2023" name="Nat. Commun.">
        <title>Diploid and tetraploid genomes of Acorus and the evolution of monocots.</title>
        <authorList>
            <person name="Ma L."/>
            <person name="Liu K.W."/>
            <person name="Li Z."/>
            <person name="Hsiao Y.Y."/>
            <person name="Qi Y."/>
            <person name="Fu T."/>
            <person name="Tang G.D."/>
            <person name="Zhang D."/>
            <person name="Sun W.H."/>
            <person name="Liu D.K."/>
            <person name="Li Y."/>
            <person name="Chen G.Z."/>
            <person name="Liu X.D."/>
            <person name="Liao X.Y."/>
            <person name="Jiang Y.T."/>
            <person name="Yu X."/>
            <person name="Hao Y."/>
            <person name="Huang J."/>
            <person name="Zhao X.W."/>
            <person name="Ke S."/>
            <person name="Chen Y.Y."/>
            <person name="Wu W.L."/>
            <person name="Hsu J.L."/>
            <person name="Lin Y.F."/>
            <person name="Huang M.D."/>
            <person name="Li C.Y."/>
            <person name="Huang L."/>
            <person name="Wang Z.W."/>
            <person name="Zhao X."/>
            <person name="Zhong W.Y."/>
            <person name="Peng D.H."/>
            <person name="Ahmad S."/>
            <person name="Lan S."/>
            <person name="Zhang J.S."/>
            <person name="Tsai W.C."/>
            <person name="Van de Peer Y."/>
            <person name="Liu Z.J."/>
        </authorList>
    </citation>
    <scope>NUCLEOTIDE SEQUENCE</scope>
    <source>
        <strain evidence="8">CP</strain>
    </source>
</reference>
<organism evidence="8 9">
    <name type="scientific">Acorus calamus</name>
    <name type="common">Sweet flag</name>
    <dbReference type="NCBI Taxonomy" id="4465"/>
    <lineage>
        <taxon>Eukaryota</taxon>
        <taxon>Viridiplantae</taxon>
        <taxon>Streptophyta</taxon>
        <taxon>Embryophyta</taxon>
        <taxon>Tracheophyta</taxon>
        <taxon>Spermatophyta</taxon>
        <taxon>Magnoliopsida</taxon>
        <taxon>Liliopsida</taxon>
        <taxon>Acoraceae</taxon>
        <taxon>Acorus</taxon>
    </lineage>
</organism>
<feature type="coiled-coil region" evidence="6">
    <location>
        <begin position="20"/>
        <end position="54"/>
    </location>
</feature>
<keyword evidence="2" id="KW-0433">Leucine-rich repeat</keyword>
<protein>
    <recommendedName>
        <fullName evidence="7">Disease resistance N-terminal domain-containing protein</fullName>
    </recommendedName>
</protein>
<comment type="caution">
    <text evidence="8">The sequence shown here is derived from an EMBL/GenBank/DDBJ whole genome shotgun (WGS) entry which is preliminary data.</text>
</comment>
<dbReference type="InterPro" id="IPR032675">
    <property type="entry name" value="LRR_dom_sf"/>
</dbReference>
<evidence type="ECO:0000256" key="4">
    <source>
        <dbReference type="ARBA" id="ARBA00022741"/>
    </source>
</evidence>
<dbReference type="GO" id="GO:0006952">
    <property type="term" value="P:defense response"/>
    <property type="evidence" value="ECO:0007669"/>
    <property type="project" value="UniProtKB-KW"/>
</dbReference>
<evidence type="ECO:0000256" key="5">
    <source>
        <dbReference type="ARBA" id="ARBA00022821"/>
    </source>
</evidence>
<evidence type="ECO:0000313" key="8">
    <source>
        <dbReference type="EMBL" id="KAK1307106.1"/>
    </source>
</evidence>
<keyword evidence="3" id="KW-0677">Repeat</keyword>
<evidence type="ECO:0000256" key="2">
    <source>
        <dbReference type="ARBA" id="ARBA00022614"/>
    </source>
</evidence>
<dbReference type="AlphaFoldDB" id="A0AAV9E171"/>
<comment type="similarity">
    <text evidence="1">Belongs to the disease resistance NB-LRR family.</text>
</comment>
<dbReference type="Gene3D" id="3.80.10.10">
    <property type="entry name" value="Ribonuclease Inhibitor"/>
    <property type="match status" value="1"/>
</dbReference>
<sequence length="230" mass="26107">MAMIVDAFASLFIERLGVLVEEEVAMLLGVKDDLKKLERKMERLRSVLGDAQMKELQYRVQRKEHHLRTIENISSVKELDIGNNRNLESISNLPKLECLRIGGCPALRYMHNLEELRCIKIYDGEMEALPAWLAGMPQLHRLDISGNANLLRRCFVEDGQDWPKIHCIPQVHGRTLDGSMYLSLSYTKHSLMIHTNIVPTTTTMAVEDVDIDFDAASSASSTIDSYISSY</sequence>
<evidence type="ECO:0000256" key="1">
    <source>
        <dbReference type="ARBA" id="ARBA00008894"/>
    </source>
</evidence>
<dbReference type="InterPro" id="IPR041118">
    <property type="entry name" value="Rx_N"/>
</dbReference>
<dbReference type="GO" id="GO:0000166">
    <property type="term" value="F:nucleotide binding"/>
    <property type="evidence" value="ECO:0007669"/>
    <property type="project" value="UniProtKB-KW"/>
</dbReference>
<proteinExistence type="inferred from homology"/>
<dbReference type="EMBL" id="JAUJYO010000010">
    <property type="protein sequence ID" value="KAK1307106.1"/>
    <property type="molecule type" value="Genomic_DNA"/>
</dbReference>
<keyword evidence="5" id="KW-0611">Plant defense</keyword>
<evidence type="ECO:0000313" key="9">
    <source>
        <dbReference type="Proteomes" id="UP001180020"/>
    </source>
</evidence>
<dbReference type="SUPFAM" id="SSF52047">
    <property type="entry name" value="RNI-like"/>
    <property type="match status" value="1"/>
</dbReference>
<dbReference type="Gene3D" id="1.20.5.4130">
    <property type="match status" value="1"/>
</dbReference>
<reference evidence="8" key="2">
    <citation type="submission" date="2023-06" db="EMBL/GenBank/DDBJ databases">
        <authorList>
            <person name="Ma L."/>
            <person name="Liu K.-W."/>
            <person name="Li Z."/>
            <person name="Hsiao Y.-Y."/>
            <person name="Qi Y."/>
            <person name="Fu T."/>
            <person name="Tang G."/>
            <person name="Zhang D."/>
            <person name="Sun W.-H."/>
            <person name="Liu D.-K."/>
            <person name="Li Y."/>
            <person name="Chen G.-Z."/>
            <person name="Liu X.-D."/>
            <person name="Liao X.-Y."/>
            <person name="Jiang Y.-T."/>
            <person name="Yu X."/>
            <person name="Hao Y."/>
            <person name="Huang J."/>
            <person name="Zhao X.-W."/>
            <person name="Ke S."/>
            <person name="Chen Y.-Y."/>
            <person name="Wu W.-L."/>
            <person name="Hsu J.-L."/>
            <person name="Lin Y.-F."/>
            <person name="Huang M.-D."/>
            <person name="Li C.-Y."/>
            <person name="Huang L."/>
            <person name="Wang Z.-W."/>
            <person name="Zhao X."/>
            <person name="Zhong W.-Y."/>
            <person name="Peng D.-H."/>
            <person name="Ahmad S."/>
            <person name="Lan S."/>
            <person name="Zhang J.-S."/>
            <person name="Tsai W.-C."/>
            <person name="Van De Peer Y."/>
            <person name="Liu Z.-J."/>
        </authorList>
    </citation>
    <scope>NUCLEOTIDE SEQUENCE</scope>
    <source>
        <strain evidence="8">CP</strain>
        <tissue evidence="8">Leaves</tissue>
    </source>
</reference>
<keyword evidence="6" id="KW-0175">Coiled coil</keyword>
<dbReference type="Proteomes" id="UP001180020">
    <property type="component" value="Unassembled WGS sequence"/>
</dbReference>
<evidence type="ECO:0000259" key="7">
    <source>
        <dbReference type="Pfam" id="PF18052"/>
    </source>
</evidence>
<gene>
    <name evidence="8" type="ORF">QJS10_CPA10g02001</name>
</gene>
<feature type="domain" description="Disease resistance N-terminal" evidence="7">
    <location>
        <begin position="9"/>
        <end position="56"/>
    </location>
</feature>
<evidence type="ECO:0000256" key="6">
    <source>
        <dbReference type="SAM" id="Coils"/>
    </source>
</evidence>
<name>A0AAV9E171_ACOCL</name>